<dbReference type="GO" id="GO:0008270">
    <property type="term" value="F:zinc ion binding"/>
    <property type="evidence" value="ECO:0007669"/>
    <property type="project" value="UniProtKB-KW"/>
</dbReference>
<dbReference type="InterPro" id="IPR052138">
    <property type="entry name" value="GATA_ZnFinger_Domain"/>
</dbReference>
<dbReference type="SMART" id="SM00401">
    <property type="entry name" value="ZnF_GATA"/>
    <property type="match status" value="1"/>
</dbReference>
<dbReference type="GO" id="GO:0043565">
    <property type="term" value="F:sequence-specific DNA binding"/>
    <property type="evidence" value="ECO:0007669"/>
    <property type="project" value="InterPro"/>
</dbReference>
<evidence type="ECO:0000256" key="3">
    <source>
        <dbReference type="ARBA" id="ARBA00022833"/>
    </source>
</evidence>
<dbReference type="InterPro" id="IPR013088">
    <property type="entry name" value="Znf_NHR/GATA"/>
</dbReference>
<organism evidence="6 7">
    <name type="scientific">Stephania yunnanensis</name>
    <dbReference type="NCBI Taxonomy" id="152371"/>
    <lineage>
        <taxon>Eukaryota</taxon>
        <taxon>Viridiplantae</taxon>
        <taxon>Streptophyta</taxon>
        <taxon>Embryophyta</taxon>
        <taxon>Tracheophyta</taxon>
        <taxon>Spermatophyta</taxon>
        <taxon>Magnoliopsida</taxon>
        <taxon>Ranunculales</taxon>
        <taxon>Menispermaceae</taxon>
        <taxon>Menispermoideae</taxon>
        <taxon>Cissampelideae</taxon>
        <taxon>Stephania</taxon>
    </lineage>
</organism>
<dbReference type="PROSITE" id="PS00344">
    <property type="entry name" value="GATA_ZN_FINGER_1"/>
    <property type="match status" value="1"/>
</dbReference>
<sequence length="121" mass="13904">MVMMVYRRRAQTQQQQQRISSVDHPTQVTQQVVITHKFCVDCKATKTPLWRNGPSGVKSLCNACGIRHRKQRRKAEMEMKKNNRGCVRGGDGRRGVLESEKRFEEAEETEAALLLMALSWS</sequence>
<evidence type="ECO:0000313" key="7">
    <source>
        <dbReference type="Proteomes" id="UP001420932"/>
    </source>
</evidence>
<evidence type="ECO:0000256" key="2">
    <source>
        <dbReference type="ARBA" id="ARBA00022771"/>
    </source>
</evidence>
<comment type="caution">
    <text evidence="6">The sequence shown here is derived from an EMBL/GenBank/DDBJ whole genome shotgun (WGS) entry which is preliminary data.</text>
</comment>
<dbReference type="CDD" id="cd00202">
    <property type="entry name" value="ZnF_GATA"/>
    <property type="match status" value="1"/>
</dbReference>
<dbReference type="PANTHER" id="PTHR47255">
    <property type="entry name" value="GATA TRANSCRIPTION FACTOR 22-RELATED"/>
    <property type="match status" value="1"/>
</dbReference>
<dbReference type="Gene3D" id="3.30.50.10">
    <property type="entry name" value="Erythroid Transcription Factor GATA-1, subunit A"/>
    <property type="match status" value="1"/>
</dbReference>
<proteinExistence type="predicted"/>
<protein>
    <recommendedName>
        <fullName evidence="5">GATA-type domain-containing protein</fullName>
    </recommendedName>
</protein>
<keyword evidence="3" id="KW-0862">Zinc</keyword>
<keyword evidence="1" id="KW-0479">Metal-binding</keyword>
<keyword evidence="2 4" id="KW-0863">Zinc-finger</keyword>
<feature type="domain" description="GATA-type" evidence="5">
    <location>
        <begin position="39"/>
        <end position="88"/>
    </location>
</feature>
<dbReference type="InterPro" id="IPR000679">
    <property type="entry name" value="Znf_GATA"/>
</dbReference>
<evidence type="ECO:0000313" key="6">
    <source>
        <dbReference type="EMBL" id="KAK9115369.1"/>
    </source>
</evidence>
<evidence type="ECO:0000256" key="4">
    <source>
        <dbReference type="PROSITE-ProRule" id="PRU00094"/>
    </source>
</evidence>
<dbReference type="PANTHER" id="PTHR47255:SF4">
    <property type="entry name" value="GATA ZINC FINGER DOMAIN-CONTAINING PROTEIN 12"/>
    <property type="match status" value="1"/>
</dbReference>
<dbReference type="AlphaFoldDB" id="A0AAP0IGZ6"/>
<evidence type="ECO:0000259" key="5">
    <source>
        <dbReference type="PROSITE" id="PS50114"/>
    </source>
</evidence>
<dbReference type="Pfam" id="PF00320">
    <property type="entry name" value="GATA"/>
    <property type="match status" value="1"/>
</dbReference>
<reference evidence="6 7" key="1">
    <citation type="submission" date="2024-01" db="EMBL/GenBank/DDBJ databases">
        <title>Genome assemblies of Stephania.</title>
        <authorList>
            <person name="Yang L."/>
        </authorList>
    </citation>
    <scope>NUCLEOTIDE SEQUENCE [LARGE SCALE GENOMIC DNA]</scope>
    <source>
        <strain evidence="6">YNDBR</strain>
        <tissue evidence="6">Leaf</tissue>
    </source>
</reference>
<name>A0AAP0IGZ6_9MAGN</name>
<gene>
    <name evidence="6" type="ORF">Syun_022166</name>
</gene>
<dbReference type="PROSITE" id="PS50114">
    <property type="entry name" value="GATA_ZN_FINGER_2"/>
    <property type="match status" value="1"/>
</dbReference>
<dbReference type="EMBL" id="JBBNAF010000009">
    <property type="protein sequence ID" value="KAK9115369.1"/>
    <property type="molecule type" value="Genomic_DNA"/>
</dbReference>
<dbReference type="SUPFAM" id="SSF57716">
    <property type="entry name" value="Glucocorticoid receptor-like (DNA-binding domain)"/>
    <property type="match status" value="1"/>
</dbReference>
<dbReference type="Proteomes" id="UP001420932">
    <property type="component" value="Unassembled WGS sequence"/>
</dbReference>
<keyword evidence="7" id="KW-1185">Reference proteome</keyword>
<accession>A0AAP0IGZ6</accession>
<dbReference type="GO" id="GO:0006355">
    <property type="term" value="P:regulation of DNA-templated transcription"/>
    <property type="evidence" value="ECO:0007669"/>
    <property type="project" value="InterPro"/>
</dbReference>
<evidence type="ECO:0000256" key="1">
    <source>
        <dbReference type="ARBA" id="ARBA00022723"/>
    </source>
</evidence>